<proteinExistence type="predicted"/>
<evidence type="ECO:0000313" key="2">
    <source>
        <dbReference type="Proteomes" id="UP000692954"/>
    </source>
</evidence>
<gene>
    <name evidence="1" type="ORF">PSON_ATCC_30995.1.T0240103</name>
</gene>
<dbReference type="AlphaFoldDB" id="A0A8S1LKF3"/>
<comment type="caution">
    <text evidence="1">The sequence shown here is derived from an EMBL/GenBank/DDBJ whole genome shotgun (WGS) entry which is preliminary data.</text>
</comment>
<dbReference type="Proteomes" id="UP000692954">
    <property type="component" value="Unassembled WGS sequence"/>
</dbReference>
<reference evidence="1" key="1">
    <citation type="submission" date="2021-01" db="EMBL/GenBank/DDBJ databases">
        <authorList>
            <consortium name="Genoscope - CEA"/>
            <person name="William W."/>
        </authorList>
    </citation>
    <scope>NUCLEOTIDE SEQUENCE</scope>
</reference>
<sequence length="193" mass="23961">MLKYNIMNQVTKLRKRNCLDQTHFLMRIENQKNIQIQCKQKVRDCTIQSKAFQQCIELKHIKSIIKENHCIIDQFIYECVQMIYLSNYLWKMLKKILIRVIKIMRNLQNNWNKIRQKVRDQIRLQKKMFSMKELQEFIKQCQIQTLNVVNEYKTERQEFKNRKSQLLSSYIQQQYIYKYLIKIQEFVLRQRKI</sequence>
<protein>
    <submittedName>
        <fullName evidence="1">Uncharacterized protein</fullName>
    </submittedName>
</protein>
<dbReference type="EMBL" id="CAJJDN010000024">
    <property type="protein sequence ID" value="CAD8068340.1"/>
    <property type="molecule type" value="Genomic_DNA"/>
</dbReference>
<accession>A0A8S1LKF3</accession>
<evidence type="ECO:0000313" key="1">
    <source>
        <dbReference type="EMBL" id="CAD8068340.1"/>
    </source>
</evidence>
<name>A0A8S1LKF3_9CILI</name>
<keyword evidence="2" id="KW-1185">Reference proteome</keyword>
<organism evidence="1 2">
    <name type="scientific">Paramecium sonneborni</name>
    <dbReference type="NCBI Taxonomy" id="65129"/>
    <lineage>
        <taxon>Eukaryota</taxon>
        <taxon>Sar</taxon>
        <taxon>Alveolata</taxon>
        <taxon>Ciliophora</taxon>
        <taxon>Intramacronucleata</taxon>
        <taxon>Oligohymenophorea</taxon>
        <taxon>Peniculida</taxon>
        <taxon>Parameciidae</taxon>
        <taxon>Paramecium</taxon>
    </lineage>
</organism>